<reference evidence="3" key="1">
    <citation type="submission" date="2017-09" db="EMBL/GenBank/DDBJ databases">
        <title>Depth-based differentiation of microbial function through sediment-hosted aquifers and enrichment of novel symbionts in the deep terrestrial subsurface.</title>
        <authorList>
            <person name="Probst A.J."/>
            <person name="Ladd B."/>
            <person name="Jarett J.K."/>
            <person name="Geller-Mcgrath D.E."/>
            <person name="Sieber C.M.K."/>
            <person name="Emerson J.B."/>
            <person name="Anantharaman K."/>
            <person name="Thomas B.C."/>
            <person name="Malmstrom R."/>
            <person name="Stieglmeier M."/>
            <person name="Klingl A."/>
            <person name="Woyke T."/>
            <person name="Ryan C.M."/>
            <person name="Banfield J.F."/>
        </authorList>
    </citation>
    <scope>NUCLEOTIDE SEQUENCE [LARGE SCALE GENOMIC DNA]</scope>
</reference>
<keyword evidence="1" id="KW-1133">Transmembrane helix</keyword>
<feature type="transmembrane region" description="Helical" evidence="1">
    <location>
        <begin position="160"/>
        <end position="185"/>
    </location>
</feature>
<feature type="transmembrane region" description="Helical" evidence="1">
    <location>
        <begin position="222"/>
        <end position="248"/>
    </location>
</feature>
<accession>A0A2M7XHZ3</accession>
<evidence type="ECO:0000256" key="1">
    <source>
        <dbReference type="SAM" id="Phobius"/>
    </source>
</evidence>
<sequence length="390" mass="44175">MSLFVIFSAQAQNILDTEKTVNLYFFWGEGCPHCAKEKPFLDKMEEKYPELKVYDYEIWGNTENRNLMIEFGKKLNANVSGIPFTVVGEYYAIGWMDEKSTGVQIEEAINYAISNSSRDVGVEINSSSTEIKKDSVKVSELPETLTLPIMGELKTKDISLPLLTVIIAALDGFNPCAMWTLLFLISLLLGMQNRRRMWILGIAFIFSSALVYFLFLSAWLNLLLFIGFILWVRIIIGLVALGGGSYYLKKYFFNPHAGCTVTGGEKRQKVFEKLRQLTHEKHLLIALVGIILLAFAVNLVELICSAGLPAVYTQILTLSELSVWQYYAYLLFYIFIFLLDDLFVFFTAMITLKITGVSDKYSHISHLIGGIAMVIIGLLLLFKPEWLMFG</sequence>
<dbReference type="EMBL" id="PFWS01000020">
    <property type="protein sequence ID" value="PJA47465.1"/>
    <property type="molecule type" value="Genomic_DNA"/>
</dbReference>
<dbReference type="SUPFAM" id="SSF52833">
    <property type="entry name" value="Thioredoxin-like"/>
    <property type="match status" value="1"/>
</dbReference>
<proteinExistence type="predicted"/>
<comment type="caution">
    <text evidence="2">The sequence shown here is derived from an EMBL/GenBank/DDBJ whole genome shotgun (WGS) entry which is preliminary data.</text>
</comment>
<feature type="transmembrane region" description="Helical" evidence="1">
    <location>
        <begin position="364"/>
        <end position="382"/>
    </location>
</feature>
<feature type="transmembrane region" description="Helical" evidence="1">
    <location>
        <begin position="197"/>
        <end position="216"/>
    </location>
</feature>
<evidence type="ECO:0000313" key="3">
    <source>
        <dbReference type="Proteomes" id="UP000229749"/>
    </source>
</evidence>
<organism evidence="2 3">
    <name type="scientific">Candidatus Uhrbacteria bacterium CG_4_9_14_3_um_filter_36_7</name>
    <dbReference type="NCBI Taxonomy" id="1975033"/>
    <lineage>
        <taxon>Bacteria</taxon>
        <taxon>Candidatus Uhriibacteriota</taxon>
    </lineage>
</organism>
<dbReference type="InterPro" id="IPR036249">
    <property type="entry name" value="Thioredoxin-like_sf"/>
</dbReference>
<feature type="transmembrane region" description="Helical" evidence="1">
    <location>
        <begin position="283"/>
        <end position="308"/>
    </location>
</feature>
<name>A0A2M7XHZ3_9BACT</name>
<feature type="transmembrane region" description="Helical" evidence="1">
    <location>
        <begin position="328"/>
        <end position="352"/>
    </location>
</feature>
<dbReference type="Gene3D" id="3.40.30.10">
    <property type="entry name" value="Glutaredoxin"/>
    <property type="match status" value="1"/>
</dbReference>
<evidence type="ECO:0000313" key="2">
    <source>
        <dbReference type="EMBL" id="PJA47465.1"/>
    </source>
</evidence>
<keyword evidence="1" id="KW-0812">Transmembrane</keyword>
<dbReference type="AlphaFoldDB" id="A0A2M7XHZ3"/>
<evidence type="ECO:0008006" key="4">
    <source>
        <dbReference type="Google" id="ProtNLM"/>
    </source>
</evidence>
<protein>
    <recommendedName>
        <fullName evidence="4">Thioredoxin domain-containing protein</fullName>
    </recommendedName>
</protein>
<dbReference type="CDD" id="cd02947">
    <property type="entry name" value="TRX_family"/>
    <property type="match status" value="1"/>
</dbReference>
<gene>
    <name evidence="2" type="ORF">CO172_01360</name>
</gene>
<dbReference type="Proteomes" id="UP000229749">
    <property type="component" value="Unassembled WGS sequence"/>
</dbReference>
<keyword evidence="1" id="KW-0472">Membrane</keyword>